<dbReference type="RefSeq" id="WP_150487928.1">
    <property type="nucleotide sequence ID" value="NZ_BMUV01000001.1"/>
</dbReference>
<feature type="signal peptide" evidence="2">
    <location>
        <begin position="1"/>
        <end position="22"/>
    </location>
</feature>
<dbReference type="PROSITE" id="PS51257">
    <property type="entry name" value="PROKAR_LIPOPROTEIN"/>
    <property type="match status" value="1"/>
</dbReference>
<feature type="compositionally biased region" description="Basic and acidic residues" evidence="1">
    <location>
        <begin position="98"/>
        <end position="111"/>
    </location>
</feature>
<feature type="compositionally biased region" description="Low complexity" evidence="1">
    <location>
        <begin position="44"/>
        <end position="57"/>
    </location>
</feature>
<dbReference type="Proteomes" id="UP000326178">
    <property type="component" value="Chromosome"/>
</dbReference>
<proteinExistence type="predicted"/>
<evidence type="ECO:0000313" key="4">
    <source>
        <dbReference type="Proteomes" id="UP000326178"/>
    </source>
</evidence>
<evidence type="ECO:0000313" key="3">
    <source>
        <dbReference type="EMBL" id="QEU72581.1"/>
    </source>
</evidence>
<organism evidence="3 4">
    <name type="scientific">Streptomyces nitrosporeus</name>
    <dbReference type="NCBI Taxonomy" id="28894"/>
    <lineage>
        <taxon>Bacteria</taxon>
        <taxon>Bacillati</taxon>
        <taxon>Actinomycetota</taxon>
        <taxon>Actinomycetes</taxon>
        <taxon>Kitasatosporales</taxon>
        <taxon>Streptomycetaceae</taxon>
        <taxon>Streptomyces</taxon>
    </lineage>
</organism>
<dbReference type="AlphaFoldDB" id="A0A5J6F8B6"/>
<dbReference type="KEGG" id="snk:CP967_11755"/>
<protein>
    <recommendedName>
        <fullName evidence="5">Sensor domain-containing protein</fullName>
    </recommendedName>
</protein>
<feature type="chain" id="PRO_5039678151" description="Sensor domain-containing protein" evidence="2">
    <location>
        <begin position="23"/>
        <end position="260"/>
    </location>
</feature>
<gene>
    <name evidence="3" type="ORF">CP967_11755</name>
</gene>
<keyword evidence="4" id="KW-1185">Reference proteome</keyword>
<evidence type="ECO:0000256" key="2">
    <source>
        <dbReference type="SAM" id="SignalP"/>
    </source>
</evidence>
<keyword evidence="2" id="KW-0732">Signal</keyword>
<dbReference type="EMBL" id="CP023702">
    <property type="protein sequence ID" value="QEU72581.1"/>
    <property type="molecule type" value="Genomic_DNA"/>
</dbReference>
<dbReference type="OrthoDB" id="4216217at2"/>
<accession>A0A5J6F8B6</accession>
<name>A0A5J6F8B6_9ACTN</name>
<evidence type="ECO:0000256" key="1">
    <source>
        <dbReference type="SAM" id="MobiDB-lite"/>
    </source>
</evidence>
<evidence type="ECO:0008006" key="5">
    <source>
        <dbReference type="Google" id="ProtNLM"/>
    </source>
</evidence>
<reference evidence="3 4" key="1">
    <citation type="submission" date="2017-09" db="EMBL/GenBank/DDBJ databases">
        <authorList>
            <person name="Lee N."/>
            <person name="Cho B.-K."/>
        </authorList>
    </citation>
    <scope>NUCLEOTIDE SEQUENCE [LARGE SCALE GENOMIC DNA]</scope>
    <source>
        <strain evidence="3 4">ATCC 12769</strain>
    </source>
</reference>
<feature type="region of interest" description="Disordered" evidence="1">
    <location>
        <begin position="25"/>
        <end position="125"/>
    </location>
</feature>
<sequence>MKVRTTVRAAATAALLCLAAVACGPDGGAQDDRSGRTGKGAAGTGAPASPADGAPASSRPPAPAPTSDGRTLTEAGLTEVALTTGELPGWEIDPLQGTEERGTEKPDDDACRPLTAVINGSPEPAPAATVFRTAVDTAEEGQEDQTVVTEILTSHHPGDAGQLLHTVRDAVRACAGGFRTTSEDGPSTYTEVKELPAPDAGQEAFAYQVTGSLEGDRVPLVFHLVRTGSTVVTFYAANYLADTVPEIPAALVTAQAARLP</sequence>